<feature type="domain" description="DUF1828" evidence="1">
    <location>
        <begin position="31"/>
        <end position="121"/>
    </location>
</feature>
<dbReference type="Pfam" id="PF08862">
    <property type="entry name" value="DUF1829"/>
    <property type="match status" value="1"/>
</dbReference>
<dbReference type="Proteomes" id="UP000294813">
    <property type="component" value="Unassembled WGS sequence"/>
</dbReference>
<name>A0A4V2SY48_9FIRM</name>
<evidence type="ECO:0000313" key="3">
    <source>
        <dbReference type="EMBL" id="TCP68616.1"/>
    </source>
</evidence>
<evidence type="ECO:0000259" key="2">
    <source>
        <dbReference type="Pfam" id="PF08862"/>
    </source>
</evidence>
<comment type="caution">
    <text evidence="3">The sequence shown here is derived from an EMBL/GenBank/DDBJ whole genome shotgun (WGS) entry which is preliminary data.</text>
</comment>
<evidence type="ECO:0000259" key="1">
    <source>
        <dbReference type="Pfam" id="PF08861"/>
    </source>
</evidence>
<dbReference type="Pfam" id="PF08861">
    <property type="entry name" value="DUF1828"/>
    <property type="match status" value="1"/>
</dbReference>
<dbReference type="AlphaFoldDB" id="A0A4V2SY48"/>
<evidence type="ECO:0000313" key="4">
    <source>
        <dbReference type="Proteomes" id="UP000294813"/>
    </source>
</evidence>
<dbReference type="InterPro" id="IPR014960">
    <property type="entry name" value="DUF1828"/>
</dbReference>
<organism evidence="3 4">
    <name type="scientific">Heliophilum fasciatum</name>
    <dbReference type="NCBI Taxonomy" id="35700"/>
    <lineage>
        <taxon>Bacteria</taxon>
        <taxon>Bacillati</taxon>
        <taxon>Bacillota</taxon>
        <taxon>Clostridia</taxon>
        <taxon>Eubacteriales</taxon>
        <taxon>Heliobacteriaceae</taxon>
        <taxon>Heliophilum</taxon>
    </lineage>
</organism>
<feature type="domain" description="DUF1829" evidence="2">
    <location>
        <begin position="159"/>
        <end position="247"/>
    </location>
</feature>
<protein>
    <submittedName>
        <fullName evidence="3">Uncharacterized protein DUF1829</fullName>
    </submittedName>
</protein>
<dbReference type="InterPro" id="IPR014961">
    <property type="entry name" value="DUF1829"/>
</dbReference>
<reference evidence="3 4" key="1">
    <citation type="submission" date="2019-03" db="EMBL/GenBank/DDBJ databases">
        <title>Genomic Encyclopedia of Type Strains, Phase IV (KMG-IV): sequencing the most valuable type-strain genomes for metagenomic binning, comparative biology and taxonomic classification.</title>
        <authorList>
            <person name="Goeker M."/>
        </authorList>
    </citation>
    <scope>NUCLEOTIDE SEQUENCE [LARGE SCALE GENOMIC DNA]</scope>
    <source>
        <strain evidence="3 4">DSM 11170</strain>
    </source>
</reference>
<sequence>MWIDTAINEYYKFLKAQTRIMQGTGWIIISTPFLGLFNDAIEIYCKENNGIIILSDDGKTLNDLEMMGVSSSRSQKRKEVIDKILLNYGVSIDNNGELITQSTLKDFPQKKHNLLSAIMEISDMYMLARQNVFSVFKEDVRGFLDEQDIIYTPQFISKGSTGLEFTFDFQIARKEKEIVINTFNSINKTNLSKFLFSWDDIKETRQRITQKTLYSLAIINDEEKEIKTEYLDALAAKNSDYILWSKRHSEANIRKIKAA</sequence>
<dbReference type="EMBL" id="SLXT01000002">
    <property type="protein sequence ID" value="TCP68616.1"/>
    <property type="molecule type" value="Genomic_DNA"/>
</dbReference>
<proteinExistence type="predicted"/>
<keyword evidence="4" id="KW-1185">Reference proteome</keyword>
<gene>
    <name evidence="3" type="ORF">EDD73_10211</name>
</gene>
<accession>A0A4V2SY48</accession>